<keyword evidence="2" id="KW-1133">Transmembrane helix</keyword>
<proteinExistence type="predicted"/>
<dbReference type="AlphaFoldDB" id="A0A0G0SLA0"/>
<dbReference type="PANTHER" id="PTHR12558:SF13">
    <property type="entry name" value="CELL DIVISION CYCLE PROTEIN 27 HOMOLOG"/>
    <property type="match status" value="1"/>
</dbReference>
<organism evidence="3 4">
    <name type="scientific">Candidatus Magasanikbacteria bacterium GW2011_GWA2_40_10</name>
    <dbReference type="NCBI Taxonomy" id="1619037"/>
    <lineage>
        <taxon>Bacteria</taxon>
        <taxon>Candidatus Magasanikiibacteriota</taxon>
    </lineage>
</organism>
<evidence type="ECO:0000256" key="2">
    <source>
        <dbReference type="SAM" id="Phobius"/>
    </source>
</evidence>
<feature type="repeat" description="TPR" evidence="1">
    <location>
        <begin position="121"/>
        <end position="154"/>
    </location>
</feature>
<keyword evidence="2" id="KW-0472">Membrane</keyword>
<dbReference type="SUPFAM" id="SSF48452">
    <property type="entry name" value="TPR-like"/>
    <property type="match status" value="1"/>
</dbReference>
<feature type="repeat" description="TPR" evidence="1">
    <location>
        <begin position="155"/>
        <end position="188"/>
    </location>
</feature>
<evidence type="ECO:0000256" key="1">
    <source>
        <dbReference type="PROSITE-ProRule" id="PRU00339"/>
    </source>
</evidence>
<name>A0A0G0SLA0_9BACT</name>
<dbReference type="SMART" id="SM00028">
    <property type="entry name" value="TPR"/>
    <property type="match status" value="4"/>
</dbReference>
<dbReference type="STRING" id="1619037.UT67_C0001G0040"/>
<dbReference type="EMBL" id="LBXR01000001">
    <property type="protein sequence ID" value="KKR35535.1"/>
    <property type="molecule type" value="Genomic_DNA"/>
</dbReference>
<dbReference type="PANTHER" id="PTHR12558">
    <property type="entry name" value="CELL DIVISION CYCLE 16,23,27"/>
    <property type="match status" value="1"/>
</dbReference>
<comment type="caution">
    <text evidence="3">The sequence shown here is derived from an EMBL/GenBank/DDBJ whole genome shotgun (WGS) entry which is preliminary data.</text>
</comment>
<keyword evidence="3" id="KW-0808">Transferase</keyword>
<dbReference type="Pfam" id="PF13432">
    <property type="entry name" value="TPR_16"/>
    <property type="match status" value="1"/>
</dbReference>
<dbReference type="GO" id="GO:0016740">
    <property type="term" value="F:transferase activity"/>
    <property type="evidence" value="ECO:0007669"/>
    <property type="project" value="UniProtKB-KW"/>
</dbReference>
<protein>
    <submittedName>
        <fullName evidence="3">Glycosyl transferase family 2</fullName>
    </submittedName>
</protein>
<dbReference type="InterPro" id="IPR011990">
    <property type="entry name" value="TPR-like_helical_dom_sf"/>
</dbReference>
<feature type="transmembrane region" description="Helical" evidence="2">
    <location>
        <begin position="6"/>
        <end position="26"/>
    </location>
</feature>
<feature type="repeat" description="TPR" evidence="1">
    <location>
        <begin position="223"/>
        <end position="256"/>
    </location>
</feature>
<accession>A0A0G0SLA0</accession>
<dbReference type="Gene3D" id="1.25.40.10">
    <property type="entry name" value="Tetratricopeptide repeat domain"/>
    <property type="match status" value="1"/>
</dbReference>
<reference evidence="3 4" key="1">
    <citation type="journal article" date="2015" name="Nature">
        <title>rRNA introns, odd ribosomes, and small enigmatic genomes across a large radiation of phyla.</title>
        <authorList>
            <person name="Brown C.T."/>
            <person name="Hug L.A."/>
            <person name="Thomas B.C."/>
            <person name="Sharon I."/>
            <person name="Castelle C.J."/>
            <person name="Singh A."/>
            <person name="Wilkins M.J."/>
            <person name="Williams K.H."/>
            <person name="Banfield J.F."/>
        </authorList>
    </citation>
    <scope>NUCLEOTIDE SEQUENCE [LARGE SCALE GENOMIC DNA]</scope>
</reference>
<dbReference type="PROSITE" id="PS50005">
    <property type="entry name" value="TPR"/>
    <property type="match status" value="3"/>
</dbReference>
<keyword evidence="1" id="KW-0802">TPR repeat</keyword>
<keyword evidence="2" id="KW-0812">Transmembrane</keyword>
<sequence>MIICMLSIIFLIIIISALGVIGFLVIRKFPQLSNLDIQNLQEEKIYQKKKEIINKRIEKSSNLLKERFSKILIPVGKIWGKFQLQFRIYVGKIERLLHHEQVLKTKQRNMAAGGGESEQKITQLISEGEQQLKFGNYDKAEEVFISAIKIDPKSAVSYRGLGDTYLAKNSIEESRQTYKFLIKMEPDDDSVLVKLAEIAESQGDLEEAIGYYQQAVLVNDSFSPRFYHLAELLVKVGQPEVAAESILQAVELEPQNPKYLDLLIEIAIICGNKDMALKGYGELRLVNPENQKLSSFKDRIYKISTGTL</sequence>
<evidence type="ECO:0000313" key="4">
    <source>
        <dbReference type="Proteomes" id="UP000034855"/>
    </source>
</evidence>
<gene>
    <name evidence="3" type="ORF">UT67_C0001G0040</name>
</gene>
<dbReference type="Proteomes" id="UP000034855">
    <property type="component" value="Unassembled WGS sequence"/>
</dbReference>
<dbReference type="Pfam" id="PF13181">
    <property type="entry name" value="TPR_8"/>
    <property type="match status" value="2"/>
</dbReference>
<dbReference type="InterPro" id="IPR019734">
    <property type="entry name" value="TPR_rpt"/>
</dbReference>
<evidence type="ECO:0000313" key="3">
    <source>
        <dbReference type="EMBL" id="KKR35535.1"/>
    </source>
</evidence>